<evidence type="ECO:0000256" key="1">
    <source>
        <dbReference type="SAM" id="SignalP"/>
    </source>
</evidence>
<evidence type="ECO:0000313" key="2">
    <source>
        <dbReference type="EMBL" id="EAY21185.1"/>
    </source>
</evidence>
<feature type="chain" id="PRO_5002643159" evidence="1">
    <location>
        <begin position="17"/>
        <end position="86"/>
    </location>
</feature>
<accession>A2DEQ8</accession>
<proteinExistence type="predicted"/>
<keyword evidence="1" id="KW-0732">Signal</keyword>
<protein>
    <submittedName>
        <fullName evidence="2">Uncharacterized protein</fullName>
    </submittedName>
</protein>
<dbReference type="AlphaFoldDB" id="A2DEQ8"/>
<dbReference type="VEuPathDB" id="TrichDB:TVAG_283540"/>
<reference evidence="2" key="2">
    <citation type="journal article" date="2007" name="Science">
        <title>Draft genome sequence of the sexually transmitted pathogen Trichomonas vaginalis.</title>
        <authorList>
            <person name="Carlton J.M."/>
            <person name="Hirt R.P."/>
            <person name="Silva J.C."/>
            <person name="Delcher A.L."/>
            <person name="Schatz M."/>
            <person name="Zhao Q."/>
            <person name="Wortman J.R."/>
            <person name="Bidwell S.L."/>
            <person name="Alsmark U.C.M."/>
            <person name="Besteiro S."/>
            <person name="Sicheritz-Ponten T."/>
            <person name="Noel C.J."/>
            <person name="Dacks J.B."/>
            <person name="Foster P.G."/>
            <person name="Simillion C."/>
            <person name="Van de Peer Y."/>
            <person name="Miranda-Saavedra D."/>
            <person name="Barton G.J."/>
            <person name="Westrop G.D."/>
            <person name="Mueller S."/>
            <person name="Dessi D."/>
            <person name="Fiori P.L."/>
            <person name="Ren Q."/>
            <person name="Paulsen I."/>
            <person name="Zhang H."/>
            <person name="Bastida-Corcuera F.D."/>
            <person name="Simoes-Barbosa A."/>
            <person name="Brown M.T."/>
            <person name="Hayes R.D."/>
            <person name="Mukherjee M."/>
            <person name="Okumura C.Y."/>
            <person name="Schneider R."/>
            <person name="Smith A.J."/>
            <person name="Vanacova S."/>
            <person name="Villalvazo M."/>
            <person name="Haas B.J."/>
            <person name="Pertea M."/>
            <person name="Feldblyum T.V."/>
            <person name="Utterback T.R."/>
            <person name="Shu C.L."/>
            <person name="Osoegawa K."/>
            <person name="de Jong P.J."/>
            <person name="Hrdy I."/>
            <person name="Horvathova L."/>
            <person name="Zubacova Z."/>
            <person name="Dolezal P."/>
            <person name="Malik S.B."/>
            <person name="Logsdon J.M. Jr."/>
            <person name="Henze K."/>
            <person name="Gupta A."/>
            <person name="Wang C.C."/>
            <person name="Dunne R.L."/>
            <person name="Upcroft J.A."/>
            <person name="Upcroft P."/>
            <person name="White O."/>
            <person name="Salzberg S.L."/>
            <person name="Tang P."/>
            <person name="Chiu C.-H."/>
            <person name="Lee Y.-S."/>
            <person name="Embley T.M."/>
            <person name="Coombs G.H."/>
            <person name="Mottram J.C."/>
            <person name="Tachezy J."/>
            <person name="Fraser-Liggett C.M."/>
            <person name="Johnson P.J."/>
        </authorList>
    </citation>
    <scope>NUCLEOTIDE SEQUENCE [LARGE SCALE GENOMIC DNA]</scope>
    <source>
        <strain evidence="2">G3</strain>
    </source>
</reference>
<reference evidence="2" key="1">
    <citation type="submission" date="2006-10" db="EMBL/GenBank/DDBJ databases">
        <authorList>
            <person name="Amadeo P."/>
            <person name="Zhao Q."/>
            <person name="Wortman J."/>
            <person name="Fraser-Liggett C."/>
            <person name="Carlton J."/>
        </authorList>
    </citation>
    <scope>NUCLEOTIDE SEQUENCE</scope>
    <source>
        <strain evidence="2">G3</strain>
    </source>
</reference>
<keyword evidence="3" id="KW-1185">Reference proteome</keyword>
<sequence length="86" mass="9892">MLSFLLAYHAISKVVADPGSYSDLVQSKLELTFTSVENYDTFVIFPTPDKFTINNNIIKPIYYNPETLVIESINNVLHKLKNHKFK</sequence>
<dbReference type="InParanoid" id="A2DEQ8"/>
<dbReference type="Proteomes" id="UP000001542">
    <property type="component" value="Unassembled WGS sequence"/>
</dbReference>
<organism evidence="2 3">
    <name type="scientific">Trichomonas vaginalis (strain ATCC PRA-98 / G3)</name>
    <dbReference type="NCBI Taxonomy" id="412133"/>
    <lineage>
        <taxon>Eukaryota</taxon>
        <taxon>Metamonada</taxon>
        <taxon>Parabasalia</taxon>
        <taxon>Trichomonadida</taxon>
        <taxon>Trichomonadidae</taxon>
        <taxon>Trichomonas</taxon>
    </lineage>
</organism>
<evidence type="ECO:0000313" key="3">
    <source>
        <dbReference type="Proteomes" id="UP000001542"/>
    </source>
</evidence>
<feature type="signal peptide" evidence="1">
    <location>
        <begin position="1"/>
        <end position="16"/>
    </location>
</feature>
<dbReference type="KEGG" id="tva:5466733"/>
<gene>
    <name evidence="2" type="ORF">TVAG_283540</name>
</gene>
<name>A2DEQ8_TRIV3</name>
<dbReference type="EMBL" id="DS113192">
    <property type="protein sequence ID" value="EAY21185.1"/>
    <property type="molecule type" value="Genomic_DNA"/>
</dbReference>
<dbReference type="VEuPathDB" id="TrichDB:TVAGG3_0577010"/>
<dbReference type="RefSeq" id="XP_001582171.1">
    <property type="nucleotide sequence ID" value="XM_001582121.1"/>
</dbReference>